<dbReference type="EMBL" id="JALJEJ010000001">
    <property type="protein sequence ID" value="MCJ8208521.1"/>
    <property type="molecule type" value="Genomic_DNA"/>
</dbReference>
<sequence length="844" mass="96497">MSACFGRELPVLAQSKDVVTVAVEPEYNRVSKLHRKFFGENYRKLWATPVTMRVFHLSKEKGGLKIVGQGGGLQTRSLKLKDSAGNDWALRTVQKYPERALPKNMRKTIVKDILQDEVTTSHPFSALIVPPLAEVLHIPHSNPEIVYVSDDPALGEYRKDYANKVFLFEERDPLDIDKTDNTEKAQKKVEGDNDNRFNQRMVLRARLLDMIIGDWDRHEDQWRWDREKNDTGIVYQPIPRDRDKVFYTTSGIFPWVLAHQSLKSQLQPYRGDIRAISEWNFNARYFDRYFLTQLSKEDWEQEIRFVQQALTDNLIDSAMKRMPANIYKQSTWITPYIKQRRDNIEREGLSYYSFLADHVDIPGTDKHEQFDVDEQAGGKVAVTIRKIKKDGTPAQVIYQRTFDPKETKEIRLYGLDDADVFSVKGTEPSPIKVRMIGGGGVDSFYVDKNLNNKSKLFIYDRKDKKNIIPDGSLARIRTSRDSDVNTFDRKNFKYDQTGPIVLANYNTDEGLILIGGIMSEREGFRKSPYASHQSLLAGYSLGRQSFMINYNGDFRRVIGNNDLNISIVSRGPNNVSNFFGVGNNTVFDRSEDVGITYYRNHYNFVNADVRLFHNYNRWQLSGGVTGQLYYSSDSPNKGHFLYTYAQQNPDQKVFDTKGYAGVILGVKFDSRNNITNPVSGVFWNTTVNTSTGIANAHNTYTQVASEFNFYLNPDRDSVLIVANRIGGGTIIGHAEFFQQIKIGGPQNLRGFHTFRFIGKTGVYDNLELRLKLFNFTSYLFPGTFGLIGFNDIGRVWVPDEKSNKWHDGYGGGFFLIPARTLIVQAAVGFSTEGALPYISLGYRF</sequence>
<dbReference type="GO" id="GO:0019867">
    <property type="term" value="C:outer membrane"/>
    <property type="evidence" value="ECO:0007669"/>
    <property type="project" value="InterPro"/>
</dbReference>
<name>A0A9X1X0S3_9SPHI</name>
<evidence type="ECO:0000259" key="3">
    <source>
        <dbReference type="Pfam" id="PF01103"/>
    </source>
</evidence>
<reference evidence="4" key="1">
    <citation type="submission" date="2022-04" db="EMBL/GenBank/DDBJ databases">
        <title>Mucilaginibacter sp. RS28 isolated from freshwater.</title>
        <authorList>
            <person name="Ko S.-R."/>
        </authorList>
    </citation>
    <scope>NUCLEOTIDE SEQUENCE</scope>
    <source>
        <strain evidence="4">RS28</strain>
    </source>
</reference>
<evidence type="ECO:0000256" key="1">
    <source>
        <dbReference type="ARBA" id="ARBA00004370"/>
    </source>
</evidence>
<protein>
    <submittedName>
        <fullName evidence="4">BamA/TamA family outer membrane protein</fullName>
    </submittedName>
</protein>
<evidence type="ECO:0000313" key="4">
    <source>
        <dbReference type="EMBL" id="MCJ8208521.1"/>
    </source>
</evidence>
<gene>
    <name evidence="4" type="ORF">MUY27_02290</name>
</gene>
<dbReference type="Gene3D" id="2.40.160.50">
    <property type="entry name" value="membrane protein fhac: a member of the omp85/tpsb transporter family"/>
    <property type="match status" value="1"/>
</dbReference>
<dbReference type="AlphaFoldDB" id="A0A9X1X0S3"/>
<keyword evidence="5" id="KW-1185">Reference proteome</keyword>
<proteinExistence type="predicted"/>
<organism evidence="4 5">
    <name type="scientific">Mucilaginibacter straminoryzae</name>
    <dbReference type="NCBI Taxonomy" id="2932774"/>
    <lineage>
        <taxon>Bacteria</taxon>
        <taxon>Pseudomonadati</taxon>
        <taxon>Bacteroidota</taxon>
        <taxon>Sphingobacteriia</taxon>
        <taxon>Sphingobacteriales</taxon>
        <taxon>Sphingobacteriaceae</taxon>
        <taxon>Mucilaginibacter</taxon>
    </lineage>
</organism>
<keyword evidence="2" id="KW-0472">Membrane</keyword>
<evidence type="ECO:0000256" key="2">
    <source>
        <dbReference type="ARBA" id="ARBA00023136"/>
    </source>
</evidence>
<dbReference type="InterPro" id="IPR000184">
    <property type="entry name" value="Bac_surfAg_D15"/>
</dbReference>
<comment type="subcellular location">
    <subcellularLocation>
        <location evidence="1">Membrane</location>
    </subcellularLocation>
</comment>
<dbReference type="Pfam" id="PF01103">
    <property type="entry name" value="Omp85"/>
    <property type="match status" value="1"/>
</dbReference>
<evidence type="ECO:0000313" key="5">
    <source>
        <dbReference type="Proteomes" id="UP001139450"/>
    </source>
</evidence>
<accession>A0A9X1X0S3</accession>
<dbReference type="RefSeq" id="WP_245128350.1">
    <property type="nucleotide sequence ID" value="NZ_JALJEJ010000001.1"/>
</dbReference>
<dbReference type="Proteomes" id="UP001139450">
    <property type="component" value="Unassembled WGS sequence"/>
</dbReference>
<comment type="caution">
    <text evidence="4">The sequence shown here is derived from an EMBL/GenBank/DDBJ whole genome shotgun (WGS) entry which is preliminary data.</text>
</comment>
<feature type="domain" description="Bacterial surface antigen (D15)" evidence="3">
    <location>
        <begin position="602"/>
        <end position="807"/>
    </location>
</feature>